<proteinExistence type="predicted"/>
<dbReference type="PANTHER" id="PTHR34139:SF1">
    <property type="entry name" value="RNASE MJ1380-RELATED"/>
    <property type="match status" value="1"/>
</dbReference>
<dbReference type="GO" id="GO:0016787">
    <property type="term" value="F:hydrolase activity"/>
    <property type="evidence" value="ECO:0007669"/>
    <property type="project" value="UniProtKB-KW"/>
</dbReference>
<dbReference type="GO" id="GO:0016779">
    <property type="term" value="F:nucleotidyltransferase activity"/>
    <property type="evidence" value="ECO:0007669"/>
    <property type="project" value="InterPro"/>
</dbReference>
<evidence type="ECO:0000256" key="5">
    <source>
        <dbReference type="ARBA" id="ARBA00022801"/>
    </source>
</evidence>
<accession>A0A172TBB3</accession>
<keyword evidence="3" id="KW-0540">Nuclease</keyword>
<sequence>MTQPAPLFPDLRLYDVAQLLQANAAQWQALGVVRVRVFGSVARGQANNDSDVDLLVDFALTTPPAGLLQLMRVKDLFEDLLERRVDVLTEGGLKPALRREILADCVDVTKIPIDSRLFGSQFEQSEQERVRVPGDGAAGGVVPTVAELDGIRMMNAGLPTAPRVGVKRWRWRVFDLLDALDRIERFTFLHTLTTFLADEQAQDAVLHNLARLGETTKFIPQRIQDTHPEVPWVLLRDIRNLVSHDYFGIDTELLWHTARQELPGLRAALQALAEGEEEGRGG</sequence>
<dbReference type="AlphaFoldDB" id="A0A172TBB3"/>
<dbReference type="CDD" id="cd05403">
    <property type="entry name" value="NT_KNTase_like"/>
    <property type="match status" value="1"/>
</dbReference>
<keyword evidence="5" id="KW-0378">Hydrolase</keyword>
<keyword evidence="4" id="KW-0547">Nucleotide-binding</keyword>
<evidence type="ECO:0000256" key="4">
    <source>
        <dbReference type="ARBA" id="ARBA00022741"/>
    </source>
</evidence>
<dbReference type="Gene3D" id="3.30.460.10">
    <property type="entry name" value="Beta Polymerase, domain 2"/>
    <property type="match status" value="1"/>
</dbReference>
<keyword evidence="1" id="KW-0597">Phosphoprotein</keyword>
<dbReference type="InterPro" id="IPR008201">
    <property type="entry name" value="HepT-like"/>
</dbReference>
<name>A0A172TBB3_9DEIO</name>
<dbReference type="STRING" id="1182568.SU48_11135"/>
<dbReference type="PANTHER" id="PTHR34139">
    <property type="entry name" value="UPF0331 PROTEIN MJ0127"/>
    <property type="match status" value="1"/>
</dbReference>
<evidence type="ECO:0000256" key="1">
    <source>
        <dbReference type="ARBA" id="ARBA00022553"/>
    </source>
</evidence>
<dbReference type="Proteomes" id="UP000077363">
    <property type="component" value="Chromosome"/>
</dbReference>
<dbReference type="PATRIC" id="fig|1182568.3.peg.2311"/>
<evidence type="ECO:0000259" key="6">
    <source>
        <dbReference type="Pfam" id="PF01909"/>
    </source>
</evidence>
<dbReference type="InterPro" id="IPR043519">
    <property type="entry name" value="NT_sf"/>
</dbReference>
<evidence type="ECO:0000256" key="2">
    <source>
        <dbReference type="ARBA" id="ARBA00022649"/>
    </source>
</evidence>
<gene>
    <name evidence="7" type="ORF">SU48_11135</name>
</gene>
<dbReference type="GO" id="GO:0110001">
    <property type="term" value="C:toxin-antitoxin complex"/>
    <property type="evidence" value="ECO:0007669"/>
    <property type="project" value="InterPro"/>
</dbReference>
<keyword evidence="8" id="KW-1185">Reference proteome</keyword>
<dbReference type="InterPro" id="IPR051813">
    <property type="entry name" value="HepT_RNase_toxin"/>
</dbReference>
<dbReference type="Pfam" id="PF01934">
    <property type="entry name" value="HepT-like"/>
    <property type="match status" value="1"/>
</dbReference>
<dbReference type="GO" id="GO:0004540">
    <property type="term" value="F:RNA nuclease activity"/>
    <property type="evidence" value="ECO:0007669"/>
    <property type="project" value="InterPro"/>
</dbReference>
<organism evidence="7 8">
    <name type="scientific">Deinococcus puniceus</name>
    <dbReference type="NCBI Taxonomy" id="1182568"/>
    <lineage>
        <taxon>Bacteria</taxon>
        <taxon>Thermotogati</taxon>
        <taxon>Deinococcota</taxon>
        <taxon>Deinococci</taxon>
        <taxon>Deinococcales</taxon>
        <taxon>Deinococcaceae</taxon>
        <taxon>Deinococcus</taxon>
    </lineage>
</organism>
<dbReference type="EMBL" id="CP011387">
    <property type="protein sequence ID" value="ANE44224.1"/>
    <property type="molecule type" value="Genomic_DNA"/>
</dbReference>
<feature type="domain" description="Polymerase nucleotidyl transferase" evidence="6">
    <location>
        <begin position="18"/>
        <end position="106"/>
    </location>
</feature>
<evidence type="ECO:0000313" key="8">
    <source>
        <dbReference type="Proteomes" id="UP000077363"/>
    </source>
</evidence>
<dbReference type="GO" id="GO:0000166">
    <property type="term" value="F:nucleotide binding"/>
    <property type="evidence" value="ECO:0007669"/>
    <property type="project" value="UniProtKB-KW"/>
</dbReference>
<dbReference type="RefSeq" id="WP_231881615.1">
    <property type="nucleotide sequence ID" value="NZ_CP011387.1"/>
</dbReference>
<reference evidence="7 8" key="1">
    <citation type="submission" date="2015-01" db="EMBL/GenBank/DDBJ databases">
        <title>Deinococcus puniceus/DY1/ whole genome sequencing.</title>
        <authorList>
            <person name="Kim M.K."/>
            <person name="Srinivasan S."/>
            <person name="Lee J.-J."/>
        </authorList>
    </citation>
    <scope>NUCLEOTIDE SEQUENCE [LARGE SCALE GENOMIC DNA]</scope>
    <source>
        <strain evidence="7 8">DY1</strain>
    </source>
</reference>
<keyword evidence="2" id="KW-1277">Toxin-antitoxin system</keyword>
<evidence type="ECO:0000256" key="3">
    <source>
        <dbReference type="ARBA" id="ARBA00022722"/>
    </source>
</evidence>
<dbReference type="SUPFAM" id="SSF81301">
    <property type="entry name" value="Nucleotidyltransferase"/>
    <property type="match status" value="1"/>
</dbReference>
<dbReference type="InterPro" id="IPR002934">
    <property type="entry name" value="Polymerase_NTP_transf_dom"/>
</dbReference>
<dbReference type="Pfam" id="PF01909">
    <property type="entry name" value="NTP_transf_2"/>
    <property type="match status" value="1"/>
</dbReference>
<dbReference type="KEGG" id="dpu:SU48_11135"/>
<evidence type="ECO:0000313" key="7">
    <source>
        <dbReference type="EMBL" id="ANE44224.1"/>
    </source>
</evidence>
<protein>
    <recommendedName>
        <fullName evidence="6">Polymerase nucleotidyl transferase domain-containing protein</fullName>
    </recommendedName>
</protein>